<organism evidence="1 2">
    <name type="scientific">Aphanomyces euteiches</name>
    <dbReference type="NCBI Taxonomy" id="100861"/>
    <lineage>
        <taxon>Eukaryota</taxon>
        <taxon>Sar</taxon>
        <taxon>Stramenopiles</taxon>
        <taxon>Oomycota</taxon>
        <taxon>Saprolegniomycetes</taxon>
        <taxon>Saprolegniales</taxon>
        <taxon>Verrucalvaceae</taxon>
        <taxon>Aphanomyces</taxon>
    </lineage>
</organism>
<keyword evidence="2" id="KW-1185">Reference proteome</keyword>
<evidence type="ECO:0000313" key="1">
    <source>
        <dbReference type="EMBL" id="KAF0723074.1"/>
    </source>
</evidence>
<dbReference type="EMBL" id="VJMJ01000317">
    <property type="protein sequence ID" value="KAF0723074.1"/>
    <property type="molecule type" value="Genomic_DNA"/>
</dbReference>
<evidence type="ECO:0000313" key="2">
    <source>
        <dbReference type="Proteomes" id="UP000481153"/>
    </source>
</evidence>
<name>A0A6G0W7I4_9STRA</name>
<protein>
    <submittedName>
        <fullName evidence="1">Uncharacterized protein</fullName>
    </submittedName>
</protein>
<sequence>MAQVTKTSTSVDAMEVVLSLPHVVFPSQKTGAFRVKVALTYGDLPMHLWLESKQSKAQWYDFLDDIMLILQRECLVKDTQKHVPKGATYVFPSKVVATTLLNGLSALAKEEETGGCDISLNHLKNGHVELVLTLAAFGCLEGTYSFDMTPIAIDKLTFWKPKFETWKNRRVERPLDLPSCH</sequence>
<comment type="caution">
    <text evidence="1">The sequence shown here is derived from an EMBL/GenBank/DDBJ whole genome shotgun (WGS) entry which is preliminary data.</text>
</comment>
<gene>
    <name evidence="1" type="ORF">Ae201684_017945</name>
</gene>
<dbReference type="VEuPathDB" id="FungiDB:AeMF1_011081"/>
<proteinExistence type="predicted"/>
<accession>A0A6G0W7I4</accession>
<dbReference type="AlphaFoldDB" id="A0A6G0W7I4"/>
<dbReference type="Proteomes" id="UP000481153">
    <property type="component" value="Unassembled WGS sequence"/>
</dbReference>
<reference evidence="1 2" key="1">
    <citation type="submission" date="2019-07" db="EMBL/GenBank/DDBJ databases">
        <title>Genomics analysis of Aphanomyces spp. identifies a new class of oomycete effector associated with host adaptation.</title>
        <authorList>
            <person name="Gaulin E."/>
        </authorList>
    </citation>
    <scope>NUCLEOTIDE SEQUENCE [LARGE SCALE GENOMIC DNA]</scope>
    <source>
        <strain evidence="1 2">ATCC 201684</strain>
    </source>
</reference>